<evidence type="ECO:0000313" key="3">
    <source>
        <dbReference type="Proteomes" id="UP000606730"/>
    </source>
</evidence>
<accession>A0A917AKR5</accession>
<dbReference type="InterPro" id="IPR036927">
    <property type="entry name" value="Cyt_c_oxase-like_su1_sf"/>
</dbReference>
<keyword evidence="1" id="KW-0472">Membrane</keyword>
<feature type="transmembrane region" description="Helical" evidence="1">
    <location>
        <begin position="96"/>
        <end position="117"/>
    </location>
</feature>
<gene>
    <name evidence="2" type="ORF">GCM10011517_29040</name>
</gene>
<keyword evidence="1" id="KW-0812">Transmembrane</keyword>
<protein>
    <submittedName>
        <fullName evidence="2">Uncharacterized protein</fullName>
    </submittedName>
</protein>
<dbReference type="SUPFAM" id="SSF81442">
    <property type="entry name" value="Cytochrome c oxidase subunit I-like"/>
    <property type="match status" value="1"/>
</dbReference>
<sequence length="123" mass="12941">MKGIAFLFFLVAALCVTIGMAWGIQMSASGNHTLSAAHAHLNLIGWVTMGLFGVYYHVVPDAAGKMLAKVHFGVAVAGVVIITPGIVQAVTERGETLAKVGSLLTLVSMLIFLFTVVTNRVKA</sequence>
<name>A0A917AKR5_9RHOB</name>
<dbReference type="Gene3D" id="1.20.210.10">
    <property type="entry name" value="Cytochrome c oxidase-like, subunit I domain"/>
    <property type="match status" value="1"/>
</dbReference>
<dbReference type="AlphaFoldDB" id="A0A917AKR5"/>
<dbReference type="EMBL" id="BMKN01000002">
    <property type="protein sequence ID" value="GGE59563.1"/>
    <property type="molecule type" value="Genomic_DNA"/>
</dbReference>
<reference evidence="2" key="2">
    <citation type="submission" date="2020-09" db="EMBL/GenBank/DDBJ databases">
        <authorList>
            <person name="Sun Q."/>
            <person name="Zhou Y."/>
        </authorList>
    </citation>
    <scope>NUCLEOTIDE SEQUENCE</scope>
    <source>
        <strain evidence="2">CGMCC 1.16012</strain>
    </source>
</reference>
<dbReference type="Proteomes" id="UP000606730">
    <property type="component" value="Unassembled WGS sequence"/>
</dbReference>
<dbReference type="OrthoDB" id="9808748at2"/>
<keyword evidence="1" id="KW-1133">Transmembrane helix</keyword>
<feature type="transmembrane region" description="Helical" evidence="1">
    <location>
        <begin position="39"/>
        <end position="58"/>
    </location>
</feature>
<reference evidence="2" key="1">
    <citation type="journal article" date="2014" name="Int. J. Syst. Evol. Microbiol.">
        <title>Complete genome sequence of Corynebacterium casei LMG S-19264T (=DSM 44701T), isolated from a smear-ripened cheese.</title>
        <authorList>
            <consortium name="US DOE Joint Genome Institute (JGI-PGF)"/>
            <person name="Walter F."/>
            <person name="Albersmeier A."/>
            <person name="Kalinowski J."/>
            <person name="Ruckert C."/>
        </authorList>
    </citation>
    <scope>NUCLEOTIDE SEQUENCE</scope>
    <source>
        <strain evidence="2">CGMCC 1.16012</strain>
    </source>
</reference>
<keyword evidence="3" id="KW-1185">Reference proteome</keyword>
<comment type="caution">
    <text evidence="2">The sequence shown here is derived from an EMBL/GenBank/DDBJ whole genome shotgun (WGS) entry which is preliminary data.</text>
</comment>
<evidence type="ECO:0000256" key="1">
    <source>
        <dbReference type="SAM" id="Phobius"/>
    </source>
</evidence>
<proteinExistence type="predicted"/>
<organism evidence="2 3">
    <name type="scientific">Actibacterium pelagium</name>
    <dbReference type="NCBI Taxonomy" id="2029103"/>
    <lineage>
        <taxon>Bacteria</taxon>
        <taxon>Pseudomonadati</taxon>
        <taxon>Pseudomonadota</taxon>
        <taxon>Alphaproteobacteria</taxon>
        <taxon>Rhodobacterales</taxon>
        <taxon>Roseobacteraceae</taxon>
        <taxon>Actibacterium</taxon>
    </lineage>
</organism>
<feature type="transmembrane region" description="Helical" evidence="1">
    <location>
        <begin position="70"/>
        <end position="90"/>
    </location>
</feature>
<evidence type="ECO:0000313" key="2">
    <source>
        <dbReference type="EMBL" id="GGE59563.1"/>
    </source>
</evidence>
<dbReference type="RefSeq" id="WP_095594752.1">
    <property type="nucleotide sequence ID" value="NZ_BMKN01000002.1"/>
</dbReference>